<accession>A0ABY6IIE8</accession>
<dbReference type="PANTHER" id="PTHR13847">
    <property type="entry name" value="SARCOSINE DEHYDROGENASE-RELATED"/>
    <property type="match status" value="1"/>
</dbReference>
<keyword evidence="5" id="KW-1185">Reference proteome</keyword>
<dbReference type="RefSeq" id="WP_264250442.1">
    <property type="nucleotide sequence ID" value="NZ_CP107567.1"/>
</dbReference>
<gene>
    <name evidence="4" type="ORF">OGH68_35415</name>
</gene>
<name>A0ABY6IIE8_STRPE</name>
<dbReference type="SUPFAM" id="SSF54373">
    <property type="entry name" value="FAD-linked reductases, C-terminal domain"/>
    <property type="match status" value="1"/>
</dbReference>
<reference evidence="4" key="1">
    <citation type="submission" date="2022-10" db="EMBL/GenBank/DDBJ databases">
        <title>Cytochrome P450 Catalyzes Benzene Ring Formation in the Biosynthesis of Trialkyl-Substituted Aromatic Polyketides.</title>
        <authorList>
            <person name="Zhao E."/>
            <person name="Ge H."/>
        </authorList>
    </citation>
    <scope>NUCLEOTIDE SEQUENCE</scope>
    <source>
        <strain evidence="4">NA0869</strain>
    </source>
</reference>
<proteinExistence type="predicted"/>
<dbReference type="Pfam" id="PF01266">
    <property type="entry name" value="DAO"/>
    <property type="match status" value="1"/>
</dbReference>
<evidence type="ECO:0000313" key="5">
    <source>
        <dbReference type="Proteomes" id="UP001163878"/>
    </source>
</evidence>
<dbReference type="EMBL" id="CP107567">
    <property type="protein sequence ID" value="UYQ66792.1"/>
    <property type="molecule type" value="Genomic_DNA"/>
</dbReference>
<feature type="domain" description="FAD dependent oxidoreductase" evidence="3">
    <location>
        <begin position="8"/>
        <end position="133"/>
    </location>
</feature>
<keyword evidence="1" id="KW-0560">Oxidoreductase</keyword>
<sequence>MCRDLGVDIGMYPGKGYSFSVDLPKLPSRVVHLGAARAVLTPMGSRLRVAGTMELDRDHDRFRERRIRALVAAVRPYLRDVDWADRQEEWVGSRTMTPDGLPLIGTLPGHPGILLATGHNMLGPSTGRLITDLLTDPATAAPRAAPFSPARLARRTHLRR</sequence>
<dbReference type="Proteomes" id="UP001163878">
    <property type="component" value="Chromosome"/>
</dbReference>
<evidence type="ECO:0000256" key="1">
    <source>
        <dbReference type="ARBA" id="ARBA00023002"/>
    </source>
</evidence>
<dbReference type="InterPro" id="IPR006076">
    <property type="entry name" value="FAD-dep_OxRdtase"/>
</dbReference>
<organism evidence="4 5">
    <name type="scientific">Streptomyces peucetius</name>
    <dbReference type="NCBI Taxonomy" id="1950"/>
    <lineage>
        <taxon>Bacteria</taxon>
        <taxon>Bacillati</taxon>
        <taxon>Actinomycetota</taxon>
        <taxon>Actinomycetes</taxon>
        <taxon>Kitasatosporales</taxon>
        <taxon>Streptomycetaceae</taxon>
        <taxon>Streptomyces</taxon>
    </lineage>
</organism>
<feature type="region of interest" description="Disordered" evidence="2">
    <location>
        <begin position="140"/>
        <end position="160"/>
    </location>
</feature>
<dbReference type="Gene3D" id="3.30.9.10">
    <property type="entry name" value="D-Amino Acid Oxidase, subunit A, domain 2"/>
    <property type="match status" value="1"/>
</dbReference>
<evidence type="ECO:0000313" key="4">
    <source>
        <dbReference type="EMBL" id="UYQ66792.1"/>
    </source>
</evidence>
<feature type="compositionally biased region" description="Low complexity" evidence="2">
    <location>
        <begin position="140"/>
        <end position="151"/>
    </location>
</feature>
<protein>
    <submittedName>
        <fullName evidence="4">FAD-dependent oxidoreductase</fullName>
    </submittedName>
</protein>
<evidence type="ECO:0000256" key="2">
    <source>
        <dbReference type="SAM" id="MobiDB-lite"/>
    </source>
</evidence>
<evidence type="ECO:0000259" key="3">
    <source>
        <dbReference type="Pfam" id="PF01266"/>
    </source>
</evidence>
<dbReference type="Gene3D" id="3.50.50.60">
    <property type="entry name" value="FAD/NAD(P)-binding domain"/>
    <property type="match status" value="1"/>
</dbReference>
<dbReference type="InterPro" id="IPR036188">
    <property type="entry name" value="FAD/NAD-bd_sf"/>
</dbReference>
<dbReference type="PANTHER" id="PTHR13847:SF289">
    <property type="entry name" value="GLYCINE OXIDASE"/>
    <property type="match status" value="1"/>
</dbReference>